<organism evidence="3">
    <name type="scientific">Caldithrix abyssi</name>
    <dbReference type="NCBI Taxonomy" id="187145"/>
    <lineage>
        <taxon>Bacteria</taxon>
        <taxon>Pseudomonadati</taxon>
        <taxon>Calditrichota</taxon>
        <taxon>Calditrichia</taxon>
        <taxon>Calditrichales</taxon>
        <taxon>Calditrichaceae</taxon>
        <taxon>Caldithrix</taxon>
    </lineage>
</organism>
<feature type="chain" id="PRO_5030640664" description="YtkA-like domain-containing protein" evidence="1">
    <location>
        <begin position="20"/>
        <end position="264"/>
    </location>
</feature>
<protein>
    <recommendedName>
        <fullName evidence="2">YtkA-like domain-containing protein</fullName>
    </recommendedName>
</protein>
<comment type="caution">
    <text evidence="3">The sequence shown here is derived from an EMBL/GenBank/DDBJ whole genome shotgun (WGS) entry which is preliminary data.</text>
</comment>
<dbReference type="Proteomes" id="UP000885779">
    <property type="component" value="Unassembled WGS sequence"/>
</dbReference>
<dbReference type="AlphaFoldDB" id="A0A7V4U3V1"/>
<reference evidence="3" key="1">
    <citation type="journal article" date="2020" name="mSystems">
        <title>Genome- and Community-Level Interaction Insights into Carbon Utilization and Element Cycling Functions of Hydrothermarchaeota in Hydrothermal Sediment.</title>
        <authorList>
            <person name="Zhou Z."/>
            <person name="Liu Y."/>
            <person name="Xu W."/>
            <person name="Pan J."/>
            <person name="Luo Z.H."/>
            <person name="Li M."/>
        </authorList>
    </citation>
    <scope>NUCLEOTIDE SEQUENCE [LARGE SCALE GENOMIC DNA]</scope>
    <source>
        <strain evidence="3">HyVt-577</strain>
    </source>
</reference>
<evidence type="ECO:0000313" key="3">
    <source>
        <dbReference type="EMBL" id="HGY56364.1"/>
    </source>
</evidence>
<accession>A0A7V4U3V1</accession>
<dbReference type="InterPro" id="IPR032693">
    <property type="entry name" value="YtkA-like_dom"/>
</dbReference>
<sequence>MKYYIYLLVFMISIFVACNDTTSNPTDNELPSYSKLAEGFAQGTKIEIFVEKTPFVGYNRFHLAISDSASKKSISNAQITLKPIMDMGTMIHSAPYENPLSDKAENGYFSCAVVFIMSGMWQMEISFTRQDNQESGTVKVEFDVAPASLVKKVTGSDSVQYFITLVENDKWQVGMNDIEFCLHQKTSMMSFPAVENMQMSMEPWMDMGNNSGHGSPNNENPVHQTMGHYKGKVNFTMSGEWDINLDINNAFTTIASTKFVVTVE</sequence>
<proteinExistence type="predicted"/>
<keyword evidence="1" id="KW-0732">Signal</keyword>
<dbReference type="PROSITE" id="PS51257">
    <property type="entry name" value="PROKAR_LIPOPROTEIN"/>
    <property type="match status" value="1"/>
</dbReference>
<dbReference type="EMBL" id="DRQG01000109">
    <property type="protein sequence ID" value="HGY56364.1"/>
    <property type="molecule type" value="Genomic_DNA"/>
</dbReference>
<dbReference type="Pfam" id="PF13115">
    <property type="entry name" value="YtkA"/>
    <property type="match status" value="1"/>
</dbReference>
<evidence type="ECO:0000256" key="1">
    <source>
        <dbReference type="SAM" id="SignalP"/>
    </source>
</evidence>
<name>A0A7V4U3V1_CALAY</name>
<feature type="domain" description="YtkA-like" evidence="2">
    <location>
        <begin position="161"/>
        <end position="245"/>
    </location>
</feature>
<gene>
    <name evidence="3" type="ORF">ENK44_11705</name>
</gene>
<feature type="signal peptide" evidence="1">
    <location>
        <begin position="1"/>
        <end position="19"/>
    </location>
</feature>
<evidence type="ECO:0000259" key="2">
    <source>
        <dbReference type="Pfam" id="PF13115"/>
    </source>
</evidence>